<keyword evidence="4" id="KW-0067">ATP-binding</keyword>
<name>A0A017SYS4_9BACT</name>
<keyword evidence="8" id="KW-1185">Reference proteome</keyword>
<feature type="domain" description="Protein kinase" evidence="6">
    <location>
        <begin position="19"/>
        <end position="295"/>
    </location>
</feature>
<dbReference type="Proteomes" id="UP000019678">
    <property type="component" value="Unassembled WGS sequence"/>
</dbReference>
<evidence type="ECO:0000259" key="6">
    <source>
        <dbReference type="PROSITE" id="PS50011"/>
    </source>
</evidence>
<accession>A0A017SYS4</accession>
<dbReference type="Gene3D" id="1.10.510.10">
    <property type="entry name" value="Transferase(Phosphotransferase) domain 1"/>
    <property type="match status" value="1"/>
</dbReference>
<dbReference type="InterPro" id="IPR008271">
    <property type="entry name" value="Ser/Thr_kinase_AS"/>
</dbReference>
<evidence type="ECO:0000313" key="8">
    <source>
        <dbReference type="Proteomes" id="UP000019678"/>
    </source>
</evidence>
<dbReference type="EMBL" id="ASRX01000066">
    <property type="protein sequence ID" value="EYF02083.1"/>
    <property type="molecule type" value="Genomic_DNA"/>
</dbReference>
<sequence length="417" mass="44288">MNDMEQGRVGDTLLCGTPYRVRRHIGRGGAGDVYEAEHRALAKSVVLKVLHPDLCREPRAVERLRIEAQVLARLSHPNLVEVRDLGQTVEGRSYVVMERLMGRTLREEIEARGKLPVLEAIGYLEQALAGLAAAHGAGVVHRDVKPDNLFVCAPDPSGVRRVKVLDFGAVKLSPAMWPAHGALRTAQGVLVGSPRYAAPEQVKGRAVDGRTDVYAAGLVLYTLVTGRGPFAPAQRLDDILRAHLTEEPTPPSRFAPEIPPALDRIILRALEKDPERRFPGAAAFAAELARVAAWLTEAQGRHAQGQEEQVTHGGPSAAVPMRRWVVTEPLDPHQVPADVWPGRPAREVVAPGVTASAHETELPGAASVAPAPAASVALVSAASVALVPAAPPRAVLLGLLLVVAALLGFGVVVLGLG</sequence>
<keyword evidence="2" id="KW-0547">Nucleotide-binding</keyword>
<dbReference type="PROSITE" id="PS50011">
    <property type="entry name" value="PROTEIN_KINASE_DOM"/>
    <property type="match status" value="1"/>
</dbReference>
<dbReference type="SUPFAM" id="SSF56112">
    <property type="entry name" value="Protein kinase-like (PK-like)"/>
    <property type="match status" value="1"/>
</dbReference>
<dbReference type="STRING" id="1192034.CAP_7423"/>
<proteinExistence type="predicted"/>
<evidence type="ECO:0000256" key="3">
    <source>
        <dbReference type="ARBA" id="ARBA00022777"/>
    </source>
</evidence>
<keyword evidence="7" id="KW-0723">Serine/threonine-protein kinase</keyword>
<keyword evidence="5" id="KW-0472">Membrane</keyword>
<evidence type="ECO:0000256" key="4">
    <source>
        <dbReference type="ARBA" id="ARBA00022840"/>
    </source>
</evidence>
<evidence type="ECO:0000256" key="2">
    <source>
        <dbReference type="ARBA" id="ARBA00022741"/>
    </source>
</evidence>
<protein>
    <submittedName>
        <fullName evidence="7">Serine/threonine protein kinase</fullName>
    </submittedName>
</protein>
<feature type="transmembrane region" description="Helical" evidence="5">
    <location>
        <begin position="394"/>
        <end position="416"/>
    </location>
</feature>
<dbReference type="GO" id="GO:0004674">
    <property type="term" value="F:protein serine/threonine kinase activity"/>
    <property type="evidence" value="ECO:0007669"/>
    <property type="project" value="UniProtKB-KW"/>
</dbReference>
<dbReference type="eggNOG" id="COG0515">
    <property type="taxonomic scope" value="Bacteria"/>
</dbReference>
<gene>
    <name evidence="7" type="ORF">CAP_7423</name>
</gene>
<evidence type="ECO:0000256" key="5">
    <source>
        <dbReference type="SAM" id="Phobius"/>
    </source>
</evidence>
<dbReference type="PANTHER" id="PTHR43289:SF6">
    <property type="entry name" value="SERINE_THREONINE-PROTEIN KINASE NEKL-3"/>
    <property type="match status" value="1"/>
</dbReference>
<evidence type="ECO:0000313" key="7">
    <source>
        <dbReference type="EMBL" id="EYF02083.1"/>
    </source>
</evidence>
<dbReference type="AlphaFoldDB" id="A0A017SYS4"/>
<dbReference type="GO" id="GO:0005524">
    <property type="term" value="F:ATP binding"/>
    <property type="evidence" value="ECO:0007669"/>
    <property type="project" value="UniProtKB-KW"/>
</dbReference>
<dbReference type="PANTHER" id="PTHR43289">
    <property type="entry name" value="MITOGEN-ACTIVATED PROTEIN KINASE KINASE KINASE 20-RELATED"/>
    <property type="match status" value="1"/>
</dbReference>
<keyword evidence="1" id="KW-0808">Transferase</keyword>
<dbReference type="PROSITE" id="PS00108">
    <property type="entry name" value="PROTEIN_KINASE_ST"/>
    <property type="match status" value="1"/>
</dbReference>
<dbReference type="InterPro" id="IPR011009">
    <property type="entry name" value="Kinase-like_dom_sf"/>
</dbReference>
<reference evidence="7 8" key="1">
    <citation type="submission" date="2013-05" db="EMBL/GenBank/DDBJ databases">
        <title>Genome assembly of Chondromyces apiculatus DSM 436.</title>
        <authorList>
            <person name="Sharma G."/>
            <person name="Khatri I."/>
            <person name="Kaur C."/>
            <person name="Mayilraj S."/>
            <person name="Subramanian S."/>
        </authorList>
    </citation>
    <scope>NUCLEOTIDE SEQUENCE [LARGE SCALE GENOMIC DNA]</scope>
    <source>
        <strain evidence="7 8">DSM 436</strain>
    </source>
</reference>
<dbReference type="InterPro" id="IPR000719">
    <property type="entry name" value="Prot_kinase_dom"/>
</dbReference>
<evidence type="ECO:0000256" key="1">
    <source>
        <dbReference type="ARBA" id="ARBA00022679"/>
    </source>
</evidence>
<dbReference type="Pfam" id="PF00069">
    <property type="entry name" value="Pkinase"/>
    <property type="match status" value="1"/>
</dbReference>
<keyword evidence="5" id="KW-0812">Transmembrane</keyword>
<dbReference type="CDD" id="cd14014">
    <property type="entry name" value="STKc_PknB_like"/>
    <property type="match status" value="1"/>
</dbReference>
<comment type="caution">
    <text evidence="7">The sequence shown here is derived from an EMBL/GenBank/DDBJ whole genome shotgun (WGS) entry which is preliminary data.</text>
</comment>
<dbReference type="Gene3D" id="3.30.200.20">
    <property type="entry name" value="Phosphorylase Kinase, domain 1"/>
    <property type="match status" value="1"/>
</dbReference>
<keyword evidence="3 7" id="KW-0418">Kinase</keyword>
<organism evidence="7 8">
    <name type="scientific">Chondromyces apiculatus DSM 436</name>
    <dbReference type="NCBI Taxonomy" id="1192034"/>
    <lineage>
        <taxon>Bacteria</taxon>
        <taxon>Pseudomonadati</taxon>
        <taxon>Myxococcota</taxon>
        <taxon>Polyangia</taxon>
        <taxon>Polyangiales</taxon>
        <taxon>Polyangiaceae</taxon>
        <taxon>Chondromyces</taxon>
    </lineage>
</organism>
<keyword evidence="5" id="KW-1133">Transmembrane helix</keyword>
<dbReference type="SMART" id="SM00220">
    <property type="entry name" value="S_TKc"/>
    <property type="match status" value="1"/>
</dbReference>